<evidence type="ECO:0000259" key="3">
    <source>
        <dbReference type="Pfam" id="PF00501"/>
    </source>
</evidence>
<dbReference type="SUPFAM" id="SSF56801">
    <property type="entry name" value="Acetyl-CoA synthetase-like"/>
    <property type="match status" value="1"/>
</dbReference>
<name>A0A485KFV3_9STRA</name>
<protein>
    <submittedName>
        <fullName evidence="5">Aste57867_4720 protein</fullName>
    </submittedName>
</protein>
<reference evidence="5 6" key="1">
    <citation type="submission" date="2019-03" db="EMBL/GenBank/DDBJ databases">
        <authorList>
            <person name="Gaulin E."/>
            <person name="Dumas B."/>
        </authorList>
    </citation>
    <scope>NUCLEOTIDE SEQUENCE [LARGE SCALE GENOMIC DNA]</scope>
    <source>
        <strain evidence="5">CBS 568.67</strain>
    </source>
</reference>
<dbReference type="Pfam" id="PF00501">
    <property type="entry name" value="AMP-binding"/>
    <property type="match status" value="1"/>
</dbReference>
<keyword evidence="2" id="KW-0067">ATP-binding</keyword>
<evidence type="ECO:0000313" key="5">
    <source>
        <dbReference type="EMBL" id="VFT81819.1"/>
    </source>
</evidence>
<keyword evidence="6" id="KW-1185">Reference proteome</keyword>
<dbReference type="GO" id="GO:0005783">
    <property type="term" value="C:endoplasmic reticulum"/>
    <property type="evidence" value="ECO:0007669"/>
    <property type="project" value="TreeGrafter"/>
</dbReference>
<dbReference type="OrthoDB" id="1700726at2759"/>
<feature type="domain" description="AMP-dependent synthetase/ligase" evidence="3">
    <location>
        <begin position="14"/>
        <end position="77"/>
    </location>
</feature>
<gene>
    <name evidence="5" type="primary">Aste57867_4720</name>
    <name evidence="4" type="ORF">As57867_004707</name>
    <name evidence="5" type="ORF">ASTE57867_4720</name>
</gene>
<dbReference type="GO" id="GO:0004467">
    <property type="term" value="F:long-chain fatty acid-CoA ligase activity"/>
    <property type="evidence" value="ECO:0007669"/>
    <property type="project" value="TreeGrafter"/>
</dbReference>
<dbReference type="AlphaFoldDB" id="A0A485KFV3"/>
<dbReference type="InterPro" id="IPR000873">
    <property type="entry name" value="AMP-dep_synth/lig_dom"/>
</dbReference>
<keyword evidence="1" id="KW-0547">Nucleotide-binding</keyword>
<dbReference type="Gene3D" id="3.40.50.12780">
    <property type="entry name" value="N-terminal domain of ligase-like"/>
    <property type="match status" value="1"/>
</dbReference>
<evidence type="ECO:0000313" key="4">
    <source>
        <dbReference type="EMBL" id="KAF0712691.1"/>
    </source>
</evidence>
<dbReference type="GO" id="GO:0016020">
    <property type="term" value="C:membrane"/>
    <property type="evidence" value="ECO:0007669"/>
    <property type="project" value="TreeGrafter"/>
</dbReference>
<dbReference type="EMBL" id="VJMH01001208">
    <property type="protein sequence ID" value="KAF0712691.1"/>
    <property type="molecule type" value="Genomic_DNA"/>
</dbReference>
<sequence>MGEVIARDSQGKADPYTWITYNQAHARAQRIATGLHTHLQLQRQGVVGVFSKNHAEWILTETACNRMGYVSSPMRKSCEMSRMLRDEQDAASESRRWFSRERRRSRVYTT</sequence>
<evidence type="ECO:0000313" key="6">
    <source>
        <dbReference type="Proteomes" id="UP000332933"/>
    </source>
</evidence>
<evidence type="ECO:0000256" key="1">
    <source>
        <dbReference type="ARBA" id="ARBA00022741"/>
    </source>
</evidence>
<dbReference type="PANTHER" id="PTHR43272:SF33">
    <property type="entry name" value="AMP-BINDING DOMAIN-CONTAINING PROTEIN-RELATED"/>
    <property type="match status" value="1"/>
</dbReference>
<dbReference type="GO" id="GO:0005524">
    <property type="term" value="F:ATP binding"/>
    <property type="evidence" value="ECO:0007669"/>
    <property type="project" value="UniProtKB-KW"/>
</dbReference>
<dbReference type="PANTHER" id="PTHR43272">
    <property type="entry name" value="LONG-CHAIN-FATTY-ACID--COA LIGASE"/>
    <property type="match status" value="1"/>
</dbReference>
<dbReference type="Proteomes" id="UP000332933">
    <property type="component" value="Unassembled WGS sequence"/>
</dbReference>
<dbReference type="EMBL" id="CAADRA010001208">
    <property type="protein sequence ID" value="VFT81819.1"/>
    <property type="molecule type" value="Genomic_DNA"/>
</dbReference>
<reference evidence="4" key="2">
    <citation type="submission" date="2019-06" db="EMBL/GenBank/DDBJ databases">
        <title>Genomics analysis of Aphanomyces spp. identifies a new class of oomycete effector associated with host adaptation.</title>
        <authorList>
            <person name="Gaulin E."/>
        </authorList>
    </citation>
    <scope>NUCLEOTIDE SEQUENCE</scope>
    <source>
        <strain evidence="4">CBS 578.67</strain>
    </source>
</reference>
<organism evidence="5 6">
    <name type="scientific">Aphanomyces stellatus</name>
    <dbReference type="NCBI Taxonomy" id="120398"/>
    <lineage>
        <taxon>Eukaryota</taxon>
        <taxon>Sar</taxon>
        <taxon>Stramenopiles</taxon>
        <taxon>Oomycota</taxon>
        <taxon>Saprolegniomycetes</taxon>
        <taxon>Saprolegniales</taxon>
        <taxon>Verrucalvaceae</taxon>
        <taxon>Aphanomyces</taxon>
    </lineage>
</organism>
<dbReference type="InterPro" id="IPR042099">
    <property type="entry name" value="ANL_N_sf"/>
</dbReference>
<evidence type="ECO:0000256" key="2">
    <source>
        <dbReference type="ARBA" id="ARBA00022840"/>
    </source>
</evidence>
<proteinExistence type="predicted"/>
<accession>A0A485KFV3</accession>